<reference evidence="4" key="1">
    <citation type="journal article" date="2019" name="Int. J. Syst. Evol. Microbiol.">
        <title>The Global Catalogue of Microorganisms (GCM) 10K type strain sequencing project: providing services to taxonomists for standard genome sequencing and annotation.</title>
        <authorList>
            <consortium name="The Broad Institute Genomics Platform"/>
            <consortium name="The Broad Institute Genome Sequencing Center for Infectious Disease"/>
            <person name="Wu L."/>
            <person name="Ma J."/>
        </authorList>
    </citation>
    <scope>NUCLEOTIDE SEQUENCE [LARGE SCALE GENOMIC DNA]</scope>
    <source>
        <strain evidence="4">CGMCC 4.7192</strain>
    </source>
</reference>
<dbReference type="SUPFAM" id="SSF54197">
    <property type="entry name" value="HIT-like"/>
    <property type="match status" value="1"/>
</dbReference>
<evidence type="ECO:0000313" key="4">
    <source>
        <dbReference type="Proteomes" id="UP001597294"/>
    </source>
</evidence>
<comment type="caution">
    <text evidence="1">Lacks conserved residue(s) required for the propagation of feature annotation.</text>
</comment>
<keyword evidence="4" id="KW-1185">Reference proteome</keyword>
<dbReference type="InterPro" id="IPR036265">
    <property type="entry name" value="HIT-like_sf"/>
</dbReference>
<dbReference type="EMBL" id="JBHUII010000013">
    <property type="protein sequence ID" value="MFD2207706.1"/>
    <property type="molecule type" value="Genomic_DNA"/>
</dbReference>
<evidence type="ECO:0000259" key="2">
    <source>
        <dbReference type="PROSITE" id="PS51084"/>
    </source>
</evidence>
<sequence length="138" mass="15690">MTFALHERLEADTLFITDLAHSRVLLMNDSQYPWLILVPRYQGLRDLHDLSPNKLAEVMEEVRKVSEVLVQDFRAYKVNVAALGNMVPQLHIHVVARFENDPAWPGPIWGVHPAIPYNKEECTKLRVSLEAAIGSGIH</sequence>
<comment type="caution">
    <text evidence="3">The sequence shown here is derived from an EMBL/GenBank/DDBJ whole genome shotgun (WGS) entry which is preliminary data.</text>
</comment>
<dbReference type="PROSITE" id="PS51084">
    <property type="entry name" value="HIT_2"/>
    <property type="match status" value="1"/>
</dbReference>
<accession>A0ABW5BSA7</accession>
<organism evidence="3 4">
    <name type="scientific">Kiloniella antarctica</name>
    <dbReference type="NCBI Taxonomy" id="1550907"/>
    <lineage>
        <taxon>Bacteria</taxon>
        <taxon>Pseudomonadati</taxon>
        <taxon>Pseudomonadota</taxon>
        <taxon>Alphaproteobacteria</taxon>
        <taxon>Rhodospirillales</taxon>
        <taxon>Kiloniellaceae</taxon>
        <taxon>Kiloniella</taxon>
    </lineage>
</organism>
<evidence type="ECO:0000256" key="1">
    <source>
        <dbReference type="PROSITE-ProRule" id="PRU00464"/>
    </source>
</evidence>
<protein>
    <submittedName>
        <fullName evidence="3">HIT domain-containing protein</fullName>
    </submittedName>
</protein>
<dbReference type="Proteomes" id="UP001597294">
    <property type="component" value="Unassembled WGS sequence"/>
</dbReference>
<proteinExistence type="predicted"/>
<dbReference type="InterPro" id="IPR011146">
    <property type="entry name" value="HIT-like"/>
</dbReference>
<dbReference type="RefSeq" id="WP_380254623.1">
    <property type="nucleotide sequence ID" value="NZ_JBHUII010000013.1"/>
</dbReference>
<dbReference type="InterPro" id="IPR026026">
    <property type="entry name" value="HIT_Hint"/>
</dbReference>
<name>A0ABW5BSA7_9PROT</name>
<gene>
    <name evidence="3" type="ORF">ACFSKO_18990</name>
</gene>
<dbReference type="PIRSF" id="PIRSF000714">
    <property type="entry name" value="HIT"/>
    <property type="match status" value="1"/>
</dbReference>
<evidence type="ECO:0000313" key="3">
    <source>
        <dbReference type="EMBL" id="MFD2207706.1"/>
    </source>
</evidence>
<feature type="domain" description="HIT" evidence="2">
    <location>
        <begin position="2"/>
        <end position="104"/>
    </location>
</feature>
<dbReference type="Pfam" id="PF01230">
    <property type="entry name" value="HIT"/>
    <property type="match status" value="1"/>
</dbReference>
<dbReference type="Gene3D" id="3.30.428.10">
    <property type="entry name" value="HIT-like"/>
    <property type="match status" value="1"/>
</dbReference>